<keyword evidence="4" id="KW-1185">Reference proteome</keyword>
<dbReference type="HOGENOM" id="CLU_099918_0_0_1"/>
<feature type="region of interest" description="Disordered" evidence="1">
    <location>
        <begin position="181"/>
        <end position="214"/>
    </location>
</feature>
<sequence length="241" mass="23491">MKSSAVAVILAGVVAAQSSVVSIFFPDVDEQQLVGSIVSSDASKTTIAVSCPTGTDDTDCGFADTLTVTVGPSTFRVEETFESLTVELECALTGTTAATCEETYVGPAYMIDSDQGDSAALTATALDDINTQITTTAVTTTLSSTDIVFLPVTITAGPGSGAVASASASASASPSASTASTTAAISPSTHGGTSSGGPSTTTSGSTTPSVDSNSGAGKVDARLLAVSAAGVGLVGLIVTLL</sequence>
<evidence type="ECO:0000313" key="4">
    <source>
        <dbReference type="Proteomes" id="UP000019484"/>
    </source>
</evidence>
<dbReference type="GeneID" id="19157467"/>
<dbReference type="PANTHER" id="PTHR40640">
    <property type="entry name" value="ANCHORED GLYCOPROTEIN, PUTATIVE (AFU_ORTHOLOGUE AFUA_8G04860)-RELATED"/>
    <property type="match status" value="1"/>
</dbReference>
<dbReference type="AlphaFoldDB" id="W9ZI38"/>
<dbReference type="EMBL" id="AMWN01000002">
    <property type="protein sequence ID" value="EXJ94174.1"/>
    <property type="molecule type" value="Genomic_DNA"/>
</dbReference>
<protein>
    <submittedName>
        <fullName evidence="3">Uncharacterized protein</fullName>
    </submittedName>
</protein>
<dbReference type="RefSeq" id="XP_007721668.1">
    <property type="nucleotide sequence ID" value="XM_007723478.1"/>
</dbReference>
<dbReference type="OrthoDB" id="4991875at2759"/>
<dbReference type="Proteomes" id="UP000019484">
    <property type="component" value="Unassembled WGS sequence"/>
</dbReference>
<organism evidence="3 4">
    <name type="scientific">Capronia coronata CBS 617.96</name>
    <dbReference type="NCBI Taxonomy" id="1182541"/>
    <lineage>
        <taxon>Eukaryota</taxon>
        <taxon>Fungi</taxon>
        <taxon>Dikarya</taxon>
        <taxon>Ascomycota</taxon>
        <taxon>Pezizomycotina</taxon>
        <taxon>Eurotiomycetes</taxon>
        <taxon>Chaetothyriomycetidae</taxon>
        <taxon>Chaetothyriales</taxon>
        <taxon>Herpotrichiellaceae</taxon>
        <taxon>Capronia</taxon>
    </lineage>
</organism>
<gene>
    <name evidence="3" type="ORF">A1O1_02567</name>
</gene>
<proteinExistence type="predicted"/>
<evidence type="ECO:0000256" key="2">
    <source>
        <dbReference type="SAM" id="SignalP"/>
    </source>
</evidence>
<keyword evidence="2" id="KW-0732">Signal</keyword>
<feature type="compositionally biased region" description="Low complexity" evidence="1">
    <location>
        <begin position="181"/>
        <end position="209"/>
    </location>
</feature>
<dbReference type="eggNOG" id="ENOG502SCCN">
    <property type="taxonomic scope" value="Eukaryota"/>
</dbReference>
<reference evidence="3 4" key="1">
    <citation type="submission" date="2013-03" db="EMBL/GenBank/DDBJ databases">
        <title>The Genome Sequence of Capronia coronata CBS 617.96.</title>
        <authorList>
            <consortium name="The Broad Institute Genomics Platform"/>
            <person name="Cuomo C."/>
            <person name="de Hoog S."/>
            <person name="Gorbushina A."/>
            <person name="Walker B."/>
            <person name="Young S.K."/>
            <person name="Zeng Q."/>
            <person name="Gargeya S."/>
            <person name="Fitzgerald M."/>
            <person name="Haas B."/>
            <person name="Abouelleil A."/>
            <person name="Allen A.W."/>
            <person name="Alvarado L."/>
            <person name="Arachchi H.M."/>
            <person name="Berlin A.M."/>
            <person name="Chapman S.B."/>
            <person name="Gainer-Dewar J."/>
            <person name="Goldberg J."/>
            <person name="Griggs A."/>
            <person name="Gujja S."/>
            <person name="Hansen M."/>
            <person name="Howarth C."/>
            <person name="Imamovic A."/>
            <person name="Ireland A."/>
            <person name="Larimer J."/>
            <person name="McCowan C."/>
            <person name="Murphy C."/>
            <person name="Pearson M."/>
            <person name="Poon T.W."/>
            <person name="Priest M."/>
            <person name="Roberts A."/>
            <person name="Saif S."/>
            <person name="Shea T."/>
            <person name="Sisk P."/>
            <person name="Sykes S."/>
            <person name="Wortman J."/>
            <person name="Nusbaum C."/>
            <person name="Birren B."/>
        </authorList>
    </citation>
    <scope>NUCLEOTIDE SEQUENCE [LARGE SCALE GENOMIC DNA]</scope>
    <source>
        <strain evidence="3 4">CBS 617.96</strain>
    </source>
</reference>
<evidence type="ECO:0000256" key="1">
    <source>
        <dbReference type="SAM" id="MobiDB-lite"/>
    </source>
</evidence>
<comment type="caution">
    <text evidence="3">The sequence shown here is derived from an EMBL/GenBank/DDBJ whole genome shotgun (WGS) entry which is preliminary data.</text>
</comment>
<evidence type="ECO:0000313" key="3">
    <source>
        <dbReference type="EMBL" id="EXJ94174.1"/>
    </source>
</evidence>
<accession>W9ZI38</accession>
<dbReference type="STRING" id="1182541.W9ZI38"/>
<dbReference type="PANTHER" id="PTHR40640:SF1">
    <property type="entry name" value="ANCHORED GLYCOPROTEIN, PUTATIVE (AFU_ORTHOLOGUE AFUA_8G04860)-RELATED"/>
    <property type="match status" value="1"/>
</dbReference>
<feature type="chain" id="PRO_5004933683" evidence="2">
    <location>
        <begin position="17"/>
        <end position="241"/>
    </location>
</feature>
<feature type="signal peptide" evidence="2">
    <location>
        <begin position="1"/>
        <end position="16"/>
    </location>
</feature>
<name>W9ZI38_9EURO</name>